<feature type="transmembrane region" description="Helical" evidence="7">
    <location>
        <begin position="111"/>
        <end position="134"/>
    </location>
</feature>
<dbReference type="AlphaFoldDB" id="A0A5C2RQ63"/>
<evidence type="ECO:0000313" key="9">
    <source>
        <dbReference type="EMBL" id="RPD52645.1"/>
    </source>
</evidence>
<dbReference type="OrthoDB" id="433124at2759"/>
<dbReference type="PROSITE" id="PS51751">
    <property type="entry name" value="EXPERA"/>
    <property type="match status" value="1"/>
</dbReference>
<feature type="transmembrane region" description="Helical" evidence="7">
    <location>
        <begin position="154"/>
        <end position="176"/>
    </location>
</feature>
<comment type="subcellular location">
    <subcellularLocation>
        <location evidence="1">Endoplasmic reticulum membrane</location>
        <topology evidence="1">Multi-pass membrane protein</topology>
    </subcellularLocation>
</comment>
<reference evidence="9" key="1">
    <citation type="journal article" date="2018" name="Genome Biol. Evol.">
        <title>Genomics and development of Lentinus tigrinus, a white-rot wood-decaying mushroom with dimorphic fruiting bodies.</title>
        <authorList>
            <person name="Wu B."/>
            <person name="Xu Z."/>
            <person name="Knudson A."/>
            <person name="Carlson A."/>
            <person name="Chen N."/>
            <person name="Kovaka S."/>
            <person name="LaButti K."/>
            <person name="Lipzen A."/>
            <person name="Pennachio C."/>
            <person name="Riley R."/>
            <person name="Schakwitz W."/>
            <person name="Umezawa K."/>
            <person name="Ohm R.A."/>
            <person name="Grigoriev I.V."/>
            <person name="Nagy L.G."/>
            <person name="Gibbons J."/>
            <person name="Hibbett D."/>
        </authorList>
    </citation>
    <scope>NUCLEOTIDE SEQUENCE [LARGE SCALE GENOMIC DNA]</scope>
    <source>
        <strain evidence="9">ALCF2SS1-6</strain>
    </source>
</reference>
<gene>
    <name evidence="9" type="ORF">L227DRAFT_589618</name>
</gene>
<dbReference type="GO" id="GO:0005789">
    <property type="term" value="C:endoplasmic reticulum membrane"/>
    <property type="evidence" value="ECO:0007669"/>
    <property type="project" value="UniProtKB-SubCell"/>
</dbReference>
<keyword evidence="4 7" id="KW-0256">Endoplasmic reticulum</keyword>
<protein>
    <recommendedName>
        <fullName evidence="7">Efficient mitochondria targeting-associated protein 19</fullName>
    </recommendedName>
</protein>
<dbReference type="InterPro" id="IPR033118">
    <property type="entry name" value="EXPERA"/>
</dbReference>
<evidence type="ECO:0000256" key="6">
    <source>
        <dbReference type="ARBA" id="ARBA00023136"/>
    </source>
</evidence>
<evidence type="ECO:0000313" key="10">
    <source>
        <dbReference type="Proteomes" id="UP000313359"/>
    </source>
</evidence>
<dbReference type="EMBL" id="ML122347">
    <property type="protein sequence ID" value="RPD52645.1"/>
    <property type="molecule type" value="Genomic_DNA"/>
</dbReference>
<dbReference type="PANTHER" id="PTHR31204:SF1">
    <property type="entry name" value="SIGMA INTRACELLULAR RECEPTOR 2"/>
    <property type="match status" value="1"/>
</dbReference>
<evidence type="ECO:0000256" key="5">
    <source>
        <dbReference type="ARBA" id="ARBA00022989"/>
    </source>
</evidence>
<name>A0A5C2RQ63_9APHY</name>
<feature type="transmembrane region" description="Helical" evidence="7">
    <location>
        <begin position="16"/>
        <end position="38"/>
    </location>
</feature>
<evidence type="ECO:0000256" key="7">
    <source>
        <dbReference type="PIRNR" id="PIRNR031032"/>
    </source>
</evidence>
<dbReference type="Pfam" id="PF05241">
    <property type="entry name" value="EBP"/>
    <property type="match status" value="1"/>
</dbReference>
<keyword evidence="3 7" id="KW-0812">Transmembrane</keyword>
<dbReference type="PIRSF" id="PIRSF031032">
    <property type="entry name" value="TMP_97_prd"/>
    <property type="match status" value="1"/>
</dbReference>
<dbReference type="PANTHER" id="PTHR31204">
    <property type="entry name" value="SIGMA INTRACELLULAR RECEPTOR 2"/>
    <property type="match status" value="1"/>
</dbReference>
<organism evidence="9 10">
    <name type="scientific">Lentinus tigrinus ALCF2SS1-6</name>
    <dbReference type="NCBI Taxonomy" id="1328759"/>
    <lineage>
        <taxon>Eukaryota</taxon>
        <taxon>Fungi</taxon>
        <taxon>Dikarya</taxon>
        <taxon>Basidiomycota</taxon>
        <taxon>Agaricomycotina</taxon>
        <taxon>Agaricomycetes</taxon>
        <taxon>Polyporales</taxon>
        <taxon>Polyporaceae</taxon>
        <taxon>Lentinus</taxon>
    </lineage>
</organism>
<dbReference type="InterPro" id="IPR016964">
    <property type="entry name" value="Sigma2_recept"/>
</dbReference>
<feature type="domain" description="EXPERA" evidence="8">
    <location>
        <begin position="14"/>
        <end position="171"/>
    </location>
</feature>
<comment type="similarity">
    <text evidence="2">Belongs to the TMEM97/sigma-2 receptor family.</text>
</comment>
<dbReference type="Proteomes" id="UP000313359">
    <property type="component" value="Unassembled WGS sequence"/>
</dbReference>
<dbReference type="STRING" id="1328759.A0A5C2RQ63"/>
<evidence type="ECO:0000256" key="2">
    <source>
        <dbReference type="ARBA" id="ARBA00009096"/>
    </source>
</evidence>
<keyword evidence="6 7" id="KW-0472">Membrane</keyword>
<evidence type="ECO:0000256" key="3">
    <source>
        <dbReference type="ARBA" id="ARBA00022692"/>
    </source>
</evidence>
<feature type="transmembrane region" description="Helical" evidence="7">
    <location>
        <begin position="79"/>
        <end position="99"/>
    </location>
</feature>
<keyword evidence="5 7" id="KW-1133">Transmembrane helix</keyword>
<evidence type="ECO:0000256" key="4">
    <source>
        <dbReference type="ARBA" id="ARBA00022824"/>
    </source>
</evidence>
<accession>A0A5C2RQ63</accession>
<keyword evidence="10" id="KW-1185">Reference proteome</keyword>
<proteinExistence type="inferred from homology"/>
<dbReference type="InterPro" id="IPR051987">
    <property type="entry name" value="Sigma-2_receptor-like"/>
</dbReference>
<evidence type="ECO:0000256" key="1">
    <source>
        <dbReference type="ARBA" id="ARBA00004477"/>
    </source>
</evidence>
<sequence>MPVTTRVPLAKRPRDLAYFFFFLIHIPTTLLVDAQPLYPSWAPSFLSSLPKYYVDMSNDPLLGSALGFYGEARRQTYNWFRWFLIMEVFFQLPVFVLALRGLWRGTTSIYLLLLIYGASTATTTLACIADVVATPVTPTPTRTPVVTITPEQQLLLLSSYIPFFLVPFIIAIDMAFRLHKLVTVKAANVKTD</sequence>
<evidence type="ECO:0000259" key="8">
    <source>
        <dbReference type="PROSITE" id="PS51751"/>
    </source>
</evidence>